<evidence type="ECO:0000313" key="4">
    <source>
        <dbReference type="Proteomes" id="UP000777482"/>
    </source>
</evidence>
<feature type="compositionally biased region" description="Basic and acidic residues" evidence="1">
    <location>
        <begin position="197"/>
        <end position="214"/>
    </location>
</feature>
<dbReference type="InterPro" id="IPR036389">
    <property type="entry name" value="RNase_III_sf"/>
</dbReference>
<name>A0A9P6W7V5_RHOMI</name>
<dbReference type="SUPFAM" id="SSF69065">
    <property type="entry name" value="RNase III domain-like"/>
    <property type="match status" value="1"/>
</dbReference>
<dbReference type="InterPro" id="IPR000999">
    <property type="entry name" value="RNase_III_dom"/>
</dbReference>
<dbReference type="Gene3D" id="1.10.1520.10">
    <property type="entry name" value="Ribonuclease III domain"/>
    <property type="match status" value="1"/>
</dbReference>
<dbReference type="OrthoDB" id="2521676at2759"/>
<comment type="caution">
    <text evidence="3">The sequence shown here is derived from an EMBL/GenBank/DDBJ whole genome shotgun (WGS) entry which is preliminary data.</text>
</comment>
<proteinExistence type="predicted"/>
<dbReference type="AlphaFoldDB" id="A0A9P6W7V5"/>
<dbReference type="SMART" id="SM00535">
    <property type="entry name" value="RIBOc"/>
    <property type="match status" value="1"/>
</dbReference>
<dbReference type="GO" id="GO:0006396">
    <property type="term" value="P:RNA processing"/>
    <property type="evidence" value="ECO:0007669"/>
    <property type="project" value="InterPro"/>
</dbReference>
<reference evidence="3 4" key="1">
    <citation type="submission" date="2020-11" db="EMBL/GenBank/DDBJ databases">
        <title>Kefir isolates.</title>
        <authorList>
            <person name="Marcisauskas S."/>
            <person name="Kim Y."/>
            <person name="Blasche S."/>
        </authorList>
    </citation>
    <scope>NUCLEOTIDE SEQUENCE [LARGE SCALE GENOMIC DNA]</scope>
    <source>
        <strain evidence="3 4">KR</strain>
    </source>
</reference>
<sequence length="268" mass="29455">MSTSKQTAASMDTVPDGWAPPSIDFVPASLPALPTIADPVLALQARTLKASLMRVAGARDNRSAELDSNELLEWSGDAILHALVSKRLRAVFPRGTAAELSDLRSRLTSNRTLSHISWHYGLAKNLIFKQSGCQRKSAREDEQRLAANAIEAYCGSVVEADRGDESAVAQWLEKLLVPQVFPAFEHIMKSMQGVPDTRPRLDTGDPVRDAEHRTSSGRRAISERRHHKWTDEFIQGQRWTATLQVRGQVVGVGTASKIAAAREIALDE</sequence>
<protein>
    <recommendedName>
        <fullName evidence="2">RNase III domain-containing protein</fullName>
    </recommendedName>
</protein>
<gene>
    <name evidence="3" type="ORF">C6P46_004913</name>
</gene>
<dbReference type="EMBL" id="PUHQ01000005">
    <property type="protein sequence ID" value="KAG0666345.1"/>
    <property type="molecule type" value="Genomic_DNA"/>
</dbReference>
<evidence type="ECO:0000313" key="3">
    <source>
        <dbReference type="EMBL" id="KAG0666345.1"/>
    </source>
</evidence>
<organism evidence="3 4">
    <name type="scientific">Rhodotorula mucilaginosa</name>
    <name type="common">Yeast</name>
    <name type="synonym">Rhodotorula rubra</name>
    <dbReference type="NCBI Taxonomy" id="5537"/>
    <lineage>
        <taxon>Eukaryota</taxon>
        <taxon>Fungi</taxon>
        <taxon>Dikarya</taxon>
        <taxon>Basidiomycota</taxon>
        <taxon>Pucciniomycotina</taxon>
        <taxon>Microbotryomycetes</taxon>
        <taxon>Sporidiobolales</taxon>
        <taxon>Sporidiobolaceae</taxon>
        <taxon>Rhodotorula</taxon>
    </lineage>
</organism>
<feature type="domain" description="RNase III" evidence="2">
    <location>
        <begin position="52"/>
        <end position="162"/>
    </location>
</feature>
<feature type="region of interest" description="Disordered" evidence="1">
    <location>
        <begin position="194"/>
        <end position="224"/>
    </location>
</feature>
<keyword evidence="4" id="KW-1185">Reference proteome</keyword>
<dbReference type="GO" id="GO:0004525">
    <property type="term" value="F:ribonuclease III activity"/>
    <property type="evidence" value="ECO:0007669"/>
    <property type="project" value="InterPro"/>
</dbReference>
<dbReference type="PROSITE" id="PS50142">
    <property type="entry name" value="RNASE_3_2"/>
    <property type="match status" value="1"/>
</dbReference>
<evidence type="ECO:0000256" key="1">
    <source>
        <dbReference type="SAM" id="MobiDB-lite"/>
    </source>
</evidence>
<evidence type="ECO:0000259" key="2">
    <source>
        <dbReference type="PROSITE" id="PS50142"/>
    </source>
</evidence>
<dbReference type="Proteomes" id="UP000777482">
    <property type="component" value="Unassembled WGS sequence"/>
</dbReference>
<dbReference type="Pfam" id="PF00636">
    <property type="entry name" value="Ribonuclease_3"/>
    <property type="match status" value="1"/>
</dbReference>
<dbReference type="CDD" id="cd00593">
    <property type="entry name" value="RIBOc"/>
    <property type="match status" value="1"/>
</dbReference>
<accession>A0A9P6W7V5</accession>